<feature type="transmembrane region" description="Helical" evidence="1">
    <location>
        <begin position="45"/>
        <end position="76"/>
    </location>
</feature>
<reference evidence="2 3" key="1">
    <citation type="submission" date="2019-03" db="EMBL/GenBank/DDBJ databases">
        <title>First draft genome of Liparis tanakae, snailfish: a comprehensive survey of snailfish specific genes.</title>
        <authorList>
            <person name="Kim W."/>
            <person name="Song I."/>
            <person name="Jeong J.-H."/>
            <person name="Kim D."/>
            <person name="Kim S."/>
            <person name="Ryu S."/>
            <person name="Song J.Y."/>
            <person name="Lee S.K."/>
        </authorList>
    </citation>
    <scope>NUCLEOTIDE SEQUENCE [LARGE SCALE GENOMIC DNA]</scope>
    <source>
        <tissue evidence="2">Muscle</tissue>
    </source>
</reference>
<evidence type="ECO:0000313" key="2">
    <source>
        <dbReference type="EMBL" id="TNN78399.1"/>
    </source>
</evidence>
<accession>A0A4Z2IK96</accession>
<dbReference type="Proteomes" id="UP000314294">
    <property type="component" value="Unassembled WGS sequence"/>
</dbReference>
<keyword evidence="1" id="KW-0812">Transmembrane</keyword>
<keyword evidence="1" id="KW-1133">Transmembrane helix</keyword>
<keyword evidence="1" id="KW-0472">Membrane</keyword>
<protein>
    <submittedName>
        <fullName evidence="2">Uncharacterized protein</fullName>
    </submittedName>
</protein>
<sequence>MFPSLLLSIGLLLRSATFCFSLDRTFRLGSEAKESGADMFDAGHMLLSPIPLLLLLLLALLLLQTTFLLCKLLLLLHGLEIMLELRERKCRPQLSMQRVH</sequence>
<evidence type="ECO:0000256" key="1">
    <source>
        <dbReference type="SAM" id="Phobius"/>
    </source>
</evidence>
<comment type="caution">
    <text evidence="2">The sequence shown here is derived from an EMBL/GenBank/DDBJ whole genome shotgun (WGS) entry which is preliminary data.</text>
</comment>
<proteinExistence type="predicted"/>
<dbReference type="EMBL" id="SRLO01000074">
    <property type="protein sequence ID" value="TNN78399.1"/>
    <property type="molecule type" value="Genomic_DNA"/>
</dbReference>
<evidence type="ECO:0000313" key="3">
    <source>
        <dbReference type="Proteomes" id="UP000314294"/>
    </source>
</evidence>
<organism evidence="2 3">
    <name type="scientific">Liparis tanakae</name>
    <name type="common">Tanaka's snailfish</name>
    <dbReference type="NCBI Taxonomy" id="230148"/>
    <lineage>
        <taxon>Eukaryota</taxon>
        <taxon>Metazoa</taxon>
        <taxon>Chordata</taxon>
        <taxon>Craniata</taxon>
        <taxon>Vertebrata</taxon>
        <taxon>Euteleostomi</taxon>
        <taxon>Actinopterygii</taxon>
        <taxon>Neopterygii</taxon>
        <taxon>Teleostei</taxon>
        <taxon>Neoteleostei</taxon>
        <taxon>Acanthomorphata</taxon>
        <taxon>Eupercaria</taxon>
        <taxon>Perciformes</taxon>
        <taxon>Cottioidei</taxon>
        <taxon>Cottales</taxon>
        <taxon>Liparidae</taxon>
        <taxon>Liparis</taxon>
    </lineage>
</organism>
<name>A0A4Z2IK96_9TELE</name>
<gene>
    <name evidence="2" type="ORF">EYF80_011383</name>
</gene>
<keyword evidence="3" id="KW-1185">Reference proteome</keyword>
<dbReference type="AlphaFoldDB" id="A0A4Z2IK96"/>